<dbReference type="InterPro" id="IPR036390">
    <property type="entry name" value="WH_DNA-bd_sf"/>
</dbReference>
<keyword evidence="7" id="KW-1185">Reference proteome</keyword>
<dbReference type="SUPFAM" id="SSF53850">
    <property type="entry name" value="Periplasmic binding protein-like II"/>
    <property type="match status" value="1"/>
</dbReference>
<comment type="caution">
    <text evidence="6">The sequence shown here is derived from an EMBL/GenBank/DDBJ whole genome shotgun (WGS) entry which is preliminary data.</text>
</comment>
<evidence type="ECO:0000313" key="6">
    <source>
        <dbReference type="EMBL" id="MDK2595188.1"/>
    </source>
</evidence>
<comment type="similarity">
    <text evidence="1">Belongs to the LysR transcriptional regulatory family.</text>
</comment>
<name>A0ABT7EJJ1_9GAMM</name>
<gene>
    <name evidence="6" type="ORF">QNM18_09060</name>
</gene>
<dbReference type="SUPFAM" id="SSF46785">
    <property type="entry name" value="Winged helix' DNA-binding domain"/>
    <property type="match status" value="1"/>
</dbReference>
<protein>
    <submittedName>
        <fullName evidence="6">LysR family transcriptional regulator</fullName>
    </submittedName>
</protein>
<dbReference type="InterPro" id="IPR058163">
    <property type="entry name" value="LysR-type_TF_proteobact-type"/>
</dbReference>
<dbReference type="EMBL" id="JASJUT010000003">
    <property type="protein sequence ID" value="MDK2595188.1"/>
    <property type="molecule type" value="Genomic_DNA"/>
</dbReference>
<sequence>MNLFKSMLVFQKVCELGSFSQAADQLNLVTSAVSRQVNELEKHFGVRLLQRTTRSVTLTADGRQYLTKISEITDSVQALEAIHKGDVVYSDHIQLTVPPILSKVVLTPLYTSLLKKHPEISISITQINRTINLVEEGYDFAIRVGQLEDSNLVARSISELKLALVASPEYLNTHGQLNHPKELPQHNCLINTMLTHPKRWAFKEHKRSFTVKVDGQYDVNDDSALCEMARAGLGIAYLPLQIVDAHLSTGELVQVLSDYTVDPLPISLVYPHRQLLSPAKRKLIEYLTGAFS</sequence>
<dbReference type="PROSITE" id="PS50931">
    <property type="entry name" value="HTH_LYSR"/>
    <property type="match status" value="1"/>
</dbReference>
<dbReference type="InterPro" id="IPR005119">
    <property type="entry name" value="LysR_subst-bd"/>
</dbReference>
<evidence type="ECO:0000256" key="1">
    <source>
        <dbReference type="ARBA" id="ARBA00009437"/>
    </source>
</evidence>
<evidence type="ECO:0000256" key="4">
    <source>
        <dbReference type="ARBA" id="ARBA00023163"/>
    </source>
</evidence>
<organism evidence="6 7">
    <name type="scientific">Pseudoalteromonas obscura</name>
    <dbReference type="NCBI Taxonomy" id="3048491"/>
    <lineage>
        <taxon>Bacteria</taxon>
        <taxon>Pseudomonadati</taxon>
        <taxon>Pseudomonadota</taxon>
        <taxon>Gammaproteobacteria</taxon>
        <taxon>Alteromonadales</taxon>
        <taxon>Pseudoalteromonadaceae</taxon>
        <taxon>Pseudoalteromonas</taxon>
    </lineage>
</organism>
<dbReference type="InterPro" id="IPR000847">
    <property type="entry name" value="LysR_HTH_N"/>
</dbReference>
<dbReference type="Gene3D" id="3.40.190.290">
    <property type="match status" value="1"/>
</dbReference>
<dbReference type="PANTHER" id="PTHR30537">
    <property type="entry name" value="HTH-TYPE TRANSCRIPTIONAL REGULATOR"/>
    <property type="match status" value="1"/>
</dbReference>
<dbReference type="Proteomes" id="UP001231915">
    <property type="component" value="Unassembled WGS sequence"/>
</dbReference>
<dbReference type="CDD" id="cd08422">
    <property type="entry name" value="PBP2_CrgA_like"/>
    <property type="match status" value="1"/>
</dbReference>
<accession>A0ABT7EJJ1</accession>
<keyword evidence="2" id="KW-0805">Transcription regulation</keyword>
<reference evidence="6 7" key="1">
    <citation type="submission" date="2023-05" db="EMBL/GenBank/DDBJ databases">
        <title>Pseudoalteromonas ardens sp. nov., Pseudoalteromonas obscura sp. nov., and Pseudoalteromonas umbrosa sp. nov., isolated from the coral Montipora capitata.</title>
        <authorList>
            <person name="Thomas E.M."/>
            <person name="Smith E.M."/>
            <person name="Papke E."/>
            <person name="Shlafstein M.D."/>
            <person name="Oline D.K."/>
            <person name="Videau P."/>
            <person name="Saw J.H."/>
            <person name="Strangman W.K."/>
            <person name="Ushijima B."/>
        </authorList>
    </citation>
    <scope>NUCLEOTIDE SEQUENCE [LARGE SCALE GENOMIC DNA]</scope>
    <source>
        <strain evidence="6 7">P94</strain>
    </source>
</reference>
<dbReference type="PRINTS" id="PR00039">
    <property type="entry name" value="HTHLYSR"/>
</dbReference>
<feature type="domain" description="HTH lysR-type" evidence="5">
    <location>
        <begin position="1"/>
        <end position="59"/>
    </location>
</feature>
<evidence type="ECO:0000256" key="2">
    <source>
        <dbReference type="ARBA" id="ARBA00023015"/>
    </source>
</evidence>
<dbReference type="Gene3D" id="1.10.10.10">
    <property type="entry name" value="Winged helix-like DNA-binding domain superfamily/Winged helix DNA-binding domain"/>
    <property type="match status" value="1"/>
</dbReference>
<evidence type="ECO:0000313" key="7">
    <source>
        <dbReference type="Proteomes" id="UP001231915"/>
    </source>
</evidence>
<dbReference type="Pfam" id="PF03466">
    <property type="entry name" value="LysR_substrate"/>
    <property type="match status" value="1"/>
</dbReference>
<dbReference type="InterPro" id="IPR036388">
    <property type="entry name" value="WH-like_DNA-bd_sf"/>
</dbReference>
<keyword evidence="4" id="KW-0804">Transcription</keyword>
<keyword evidence="3" id="KW-0238">DNA-binding</keyword>
<dbReference type="PANTHER" id="PTHR30537:SF5">
    <property type="entry name" value="HTH-TYPE TRANSCRIPTIONAL ACTIVATOR TTDR-RELATED"/>
    <property type="match status" value="1"/>
</dbReference>
<dbReference type="RefSeq" id="WP_284136957.1">
    <property type="nucleotide sequence ID" value="NZ_JASJUT010000003.1"/>
</dbReference>
<evidence type="ECO:0000259" key="5">
    <source>
        <dbReference type="PROSITE" id="PS50931"/>
    </source>
</evidence>
<evidence type="ECO:0000256" key="3">
    <source>
        <dbReference type="ARBA" id="ARBA00023125"/>
    </source>
</evidence>
<proteinExistence type="inferred from homology"/>
<dbReference type="Pfam" id="PF00126">
    <property type="entry name" value="HTH_1"/>
    <property type="match status" value="1"/>
</dbReference>